<dbReference type="RefSeq" id="WP_223093234.1">
    <property type="nucleotide sequence ID" value="NZ_CP061913.1"/>
</dbReference>
<dbReference type="Proteomes" id="UP001589608">
    <property type="component" value="Unassembled WGS sequence"/>
</dbReference>
<comment type="caution">
    <text evidence="2">The sequence shown here is derived from an EMBL/GenBank/DDBJ whole genome shotgun (WGS) entry which is preliminary data.</text>
</comment>
<dbReference type="EC" id="3.-.-.-" evidence="2"/>
<evidence type="ECO:0000259" key="1">
    <source>
        <dbReference type="PROSITE" id="PS51677"/>
    </source>
</evidence>
<dbReference type="EMBL" id="JBHMCA010000043">
    <property type="protein sequence ID" value="MFB9445683.1"/>
    <property type="molecule type" value="Genomic_DNA"/>
</dbReference>
<organism evidence="2 3">
    <name type="scientific">Dactylosporangium vinaceum</name>
    <dbReference type="NCBI Taxonomy" id="53362"/>
    <lineage>
        <taxon>Bacteria</taxon>
        <taxon>Bacillati</taxon>
        <taxon>Actinomycetota</taxon>
        <taxon>Actinomycetes</taxon>
        <taxon>Micromonosporales</taxon>
        <taxon>Micromonosporaceae</taxon>
        <taxon>Dactylosporangium</taxon>
    </lineage>
</organism>
<evidence type="ECO:0000313" key="3">
    <source>
        <dbReference type="Proteomes" id="UP001589608"/>
    </source>
</evidence>
<keyword evidence="3" id="KW-1185">Reference proteome</keyword>
<reference evidence="2 3" key="1">
    <citation type="submission" date="2024-09" db="EMBL/GenBank/DDBJ databases">
        <authorList>
            <person name="Sun Q."/>
            <person name="Mori K."/>
        </authorList>
    </citation>
    <scope>NUCLEOTIDE SEQUENCE [LARGE SCALE GENOMIC DNA]</scope>
    <source>
        <strain evidence="2 3">JCM 3307</strain>
    </source>
</reference>
<feature type="domain" description="NodB homology" evidence="1">
    <location>
        <begin position="43"/>
        <end position="228"/>
    </location>
</feature>
<proteinExistence type="predicted"/>
<protein>
    <submittedName>
        <fullName evidence="2">Polysaccharide deacetylase family protein</fullName>
        <ecNumber evidence="2">3.-.-.-</ecNumber>
    </submittedName>
</protein>
<dbReference type="PANTHER" id="PTHR10587">
    <property type="entry name" value="GLYCOSYL TRANSFERASE-RELATED"/>
    <property type="match status" value="1"/>
</dbReference>
<keyword evidence="2" id="KW-0378">Hydrolase</keyword>
<dbReference type="Pfam" id="PF01522">
    <property type="entry name" value="Polysacc_deac_1"/>
    <property type="match status" value="1"/>
</dbReference>
<dbReference type="SUPFAM" id="SSF88713">
    <property type="entry name" value="Glycoside hydrolase/deacetylase"/>
    <property type="match status" value="1"/>
</dbReference>
<dbReference type="InterPro" id="IPR050248">
    <property type="entry name" value="Polysacc_deacetylase_ArnD"/>
</dbReference>
<dbReference type="Gene3D" id="3.20.20.370">
    <property type="entry name" value="Glycoside hydrolase/deacetylase"/>
    <property type="match status" value="1"/>
</dbReference>
<dbReference type="InterPro" id="IPR002509">
    <property type="entry name" value="NODB_dom"/>
</dbReference>
<dbReference type="InterPro" id="IPR011330">
    <property type="entry name" value="Glyco_hydro/deAcase_b/a-brl"/>
</dbReference>
<dbReference type="PANTHER" id="PTHR10587:SF137">
    <property type="entry name" value="4-DEOXY-4-FORMAMIDO-L-ARABINOSE-PHOSPHOUNDECAPRENOL DEFORMYLASE ARND-RELATED"/>
    <property type="match status" value="1"/>
</dbReference>
<accession>A0ABV5MAG9</accession>
<dbReference type="PROSITE" id="PS51677">
    <property type="entry name" value="NODB"/>
    <property type="match status" value="1"/>
</dbReference>
<gene>
    <name evidence="2" type="ORF">ACFFTR_21600</name>
</gene>
<dbReference type="GO" id="GO:0016787">
    <property type="term" value="F:hydrolase activity"/>
    <property type="evidence" value="ECO:0007669"/>
    <property type="project" value="UniProtKB-KW"/>
</dbReference>
<name>A0ABV5MAG9_9ACTN</name>
<sequence>MIVLAVLAVAAALGVSYWLLMSPFSPTSKAYPYQAPTASSGEKVVALTFDDGPNEPYTSQILDIMADHGVRATFFQVGDCVQRHPEVARRVLDEGHVVGNHSLSHRFGTYLRPRAFEREVEQTQRILTGVAGRTPALARTPWLWRQPALLRMLHRNGLNPVAGEFGHALEVFQISGARMARRAIAKTRPGSILIFHDGFDGHGGNRAETVTAVRLTVEGLLARGYRFVTVDELLGVPAYLQVA</sequence>
<evidence type="ECO:0000313" key="2">
    <source>
        <dbReference type="EMBL" id="MFB9445683.1"/>
    </source>
</evidence>
<dbReference type="CDD" id="cd10917">
    <property type="entry name" value="CE4_NodB_like_6s_7s"/>
    <property type="match status" value="1"/>
</dbReference>